<proteinExistence type="predicted"/>
<organism evidence="2">
    <name type="scientific">Nothobranchius korthausae</name>
    <dbReference type="NCBI Taxonomy" id="1143690"/>
    <lineage>
        <taxon>Eukaryota</taxon>
        <taxon>Metazoa</taxon>
        <taxon>Chordata</taxon>
        <taxon>Craniata</taxon>
        <taxon>Vertebrata</taxon>
        <taxon>Euteleostomi</taxon>
        <taxon>Actinopterygii</taxon>
        <taxon>Neopterygii</taxon>
        <taxon>Teleostei</taxon>
        <taxon>Neoteleostei</taxon>
        <taxon>Acanthomorphata</taxon>
        <taxon>Ovalentaria</taxon>
        <taxon>Atherinomorphae</taxon>
        <taxon>Cyprinodontiformes</taxon>
        <taxon>Nothobranchiidae</taxon>
        <taxon>Nothobranchius</taxon>
    </lineage>
</organism>
<feature type="compositionally biased region" description="Basic and acidic residues" evidence="1">
    <location>
        <begin position="40"/>
        <end position="49"/>
    </location>
</feature>
<protein>
    <submittedName>
        <fullName evidence="2">Tetratricopeptide repeat domain 16</fullName>
    </submittedName>
</protein>
<feature type="region of interest" description="Disordered" evidence="1">
    <location>
        <begin position="35"/>
        <end position="65"/>
    </location>
</feature>
<sequence>RLAVTYNTLGSSCFQDGSEPQLGLRQPVLREQVQGLSLDSQREGIKRGSDPSADPGSQEHGGQRAPNWSFMVKWCHGAGHGCYTCPQPRQHNQRDTNEGI</sequence>
<feature type="non-terminal residue" evidence="2">
    <location>
        <position position="1"/>
    </location>
</feature>
<reference evidence="2" key="1">
    <citation type="submission" date="2016-05" db="EMBL/GenBank/DDBJ databases">
        <authorList>
            <person name="Lavstsen T."/>
            <person name="Jespersen J.S."/>
        </authorList>
    </citation>
    <scope>NUCLEOTIDE SEQUENCE</scope>
    <source>
        <tissue evidence="2">Brain</tissue>
    </source>
</reference>
<evidence type="ECO:0000313" key="2">
    <source>
        <dbReference type="EMBL" id="SBQ84172.1"/>
    </source>
</evidence>
<name>A0A1A8HL41_9TELE</name>
<dbReference type="EMBL" id="HAEC01015951">
    <property type="protein sequence ID" value="SBQ84172.1"/>
    <property type="molecule type" value="Transcribed_RNA"/>
</dbReference>
<evidence type="ECO:0000256" key="1">
    <source>
        <dbReference type="SAM" id="MobiDB-lite"/>
    </source>
</evidence>
<accession>A0A1A8HL41</accession>
<reference evidence="2" key="2">
    <citation type="submission" date="2016-06" db="EMBL/GenBank/DDBJ databases">
        <title>The genome of a short-lived fish provides insights into sex chromosome evolution and the genetic control of aging.</title>
        <authorList>
            <person name="Reichwald K."/>
            <person name="Felder M."/>
            <person name="Petzold A."/>
            <person name="Koch P."/>
            <person name="Groth M."/>
            <person name="Platzer M."/>
        </authorList>
    </citation>
    <scope>NUCLEOTIDE SEQUENCE</scope>
    <source>
        <tissue evidence="2">Brain</tissue>
    </source>
</reference>
<gene>
    <name evidence="2" type="primary">TTC16</name>
</gene>
<dbReference type="AlphaFoldDB" id="A0A1A8HL41"/>